<name>A0ABQ9NL80_9PEZI</name>
<sequence>MDVSPHSQPRKFEYTPLESPDAIRVLHIDDTPLNTPTLKATIYHVYRHGAAADTPWTAISYRWGDPNDLVPISLKFALKKSTENSCSEDYAEYQELQVPRSALTTLRALHHQGCIVGKKVWMDAISINQADLVEKGVQVRSMDEIYQLAVNTVVYVGPSLPSTERAIQFMSKLEAYFDSLQASNDSTRMKGFSFEHLFQATSTSRQSEDWLALRDHLARPWFTRTWIIQEAVLSDELNFIWGEFSLPWERLKMFCGYERQFRFGILLYEVDSPARKVVAAMKNIDKLKQNRAGFSRGWRCTLSFALYCCDESSATDPRDKVYGLLGLLHDLRSRPGSKILPDYSKATSTVYTEVAKDFTAASDSFDLMYAAGIGHIRDVEGLPSWAPDLSRPLPMYPAQSHCAGKGQAFDLLPLRFERNDMVIQAFLIDKVVSVASSPSTPAPALDIEDDPYVISHIQGGIDLLKVVHGGFWSDAVFDMFSRTLVADMDTYLEREPSKYGPVCESLDVIRCNGIREFSTASSTASKHDRQTYLTAVAAHPGAGNVLCMAAKNSLGIVPRFTATGDLVCVCPGSKVPFVVRATGLSSAGKEVFRLVGCAFFLSLNNGEGLGVGPLQEIIFR</sequence>
<dbReference type="Pfam" id="PF06985">
    <property type="entry name" value="HET"/>
    <property type="match status" value="1"/>
</dbReference>
<organism evidence="2 3">
    <name type="scientific">Coniosporium apollinis</name>
    <dbReference type="NCBI Taxonomy" id="61459"/>
    <lineage>
        <taxon>Eukaryota</taxon>
        <taxon>Fungi</taxon>
        <taxon>Dikarya</taxon>
        <taxon>Ascomycota</taxon>
        <taxon>Pezizomycotina</taxon>
        <taxon>Dothideomycetes</taxon>
        <taxon>Dothideomycetes incertae sedis</taxon>
        <taxon>Coniosporium</taxon>
    </lineage>
</organism>
<gene>
    <name evidence="2" type="ORF">H2201_007609</name>
</gene>
<accession>A0ABQ9NL80</accession>
<protein>
    <recommendedName>
        <fullName evidence="1">Heterokaryon incompatibility domain-containing protein</fullName>
    </recommendedName>
</protein>
<dbReference type="PANTHER" id="PTHR24148:SF73">
    <property type="entry name" value="HET DOMAIN PROTEIN (AFU_ORTHOLOGUE AFUA_8G01020)"/>
    <property type="match status" value="1"/>
</dbReference>
<reference evidence="2" key="1">
    <citation type="submission" date="2022-10" db="EMBL/GenBank/DDBJ databases">
        <title>Culturing micro-colonial fungi from biological soil crusts in the Mojave desert and describing Neophaeococcomyces mojavensis, and introducing the new genera and species Taxawa tesnikishii.</title>
        <authorList>
            <person name="Kurbessoian T."/>
            <person name="Stajich J.E."/>
        </authorList>
    </citation>
    <scope>NUCLEOTIDE SEQUENCE</scope>
    <source>
        <strain evidence="2">TK_1</strain>
    </source>
</reference>
<dbReference type="InterPro" id="IPR052895">
    <property type="entry name" value="HetReg/Transcr_Mod"/>
</dbReference>
<feature type="domain" description="Heterokaryon incompatibility" evidence="1">
    <location>
        <begin position="56"/>
        <end position="230"/>
    </location>
</feature>
<dbReference type="Proteomes" id="UP001172684">
    <property type="component" value="Unassembled WGS sequence"/>
</dbReference>
<evidence type="ECO:0000313" key="2">
    <source>
        <dbReference type="EMBL" id="KAJ9658828.1"/>
    </source>
</evidence>
<dbReference type="EMBL" id="JAPDRL010000082">
    <property type="protein sequence ID" value="KAJ9658828.1"/>
    <property type="molecule type" value="Genomic_DNA"/>
</dbReference>
<evidence type="ECO:0000259" key="1">
    <source>
        <dbReference type="Pfam" id="PF06985"/>
    </source>
</evidence>
<dbReference type="PANTHER" id="PTHR24148">
    <property type="entry name" value="ANKYRIN REPEAT DOMAIN-CONTAINING PROTEIN 39 HOMOLOG-RELATED"/>
    <property type="match status" value="1"/>
</dbReference>
<comment type="caution">
    <text evidence="2">The sequence shown here is derived from an EMBL/GenBank/DDBJ whole genome shotgun (WGS) entry which is preliminary data.</text>
</comment>
<evidence type="ECO:0000313" key="3">
    <source>
        <dbReference type="Proteomes" id="UP001172684"/>
    </source>
</evidence>
<proteinExistence type="predicted"/>
<dbReference type="InterPro" id="IPR010730">
    <property type="entry name" value="HET"/>
</dbReference>
<keyword evidence="3" id="KW-1185">Reference proteome</keyword>